<dbReference type="GO" id="GO:0005524">
    <property type="term" value="F:ATP binding"/>
    <property type="evidence" value="ECO:0007669"/>
    <property type="project" value="UniProtKB-KW"/>
</dbReference>
<proteinExistence type="predicted"/>
<dbReference type="InterPro" id="IPR041569">
    <property type="entry name" value="AAA_lid_3"/>
</dbReference>
<accession>A0A6G0WGP5</accession>
<evidence type="ECO:0000256" key="1">
    <source>
        <dbReference type="ARBA" id="ARBA00022741"/>
    </source>
</evidence>
<keyword evidence="1" id="KW-0547">Nucleotide-binding</keyword>
<dbReference type="InterPro" id="IPR050168">
    <property type="entry name" value="AAA_ATPase_domain"/>
</dbReference>
<dbReference type="PANTHER" id="PTHR23077">
    <property type="entry name" value="AAA-FAMILY ATPASE"/>
    <property type="match status" value="1"/>
</dbReference>
<dbReference type="SMART" id="SM00382">
    <property type="entry name" value="AAA"/>
    <property type="match status" value="2"/>
</dbReference>
<comment type="caution">
    <text evidence="4">The sequence shown here is derived from an EMBL/GenBank/DDBJ whole genome shotgun (WGS) entry which is preliminary data.</text>
</comment>
<evidence type="ECO:0000256" key="2">
    <source>
        <dbReference type="ARBA" id="ARBA00022840"/>
    </source>
</evidence>
<reference evidence="4 5" key="1">
    <citation type="submission" date="2019-07" db="EMBL/GenBank/DDBJ databases">
        <title>Genomics analysis of Aphanomyces spp. identifies a new class of oomycete effector associated with host adaptation.</title>
        <authorList>
            <person name="Gaulin E."/>
        </authorList>
    </citation>
    <scope>NUCLEOTIDE SEQUENCE [LARGE SCALE GENOMIC DNA]</scope>
    <source>
        <strain evidence="4 5">ATCC 201684</strain>
    </source>
</reference>
<keyword evidence="2" id="KW-0067">ATP-binding</keyword>
<evidence type="ECO:0000313" key="4">
    <source>
        <dbReference type="EMBL" id="KAF0726318.1"/>
    </source>
</evidence>
<dbReference type="InterPro" id="IPR027417">
    <property type="entry name" value="P-loop_NTPase"/>
</dbReference>
<dbReference type="Gene3D" id="3.40.50.300">
    <property type="entry name" value="P-loop containing nucleotide triphosphate hydrolases"/>
    <property type="match status" value="2"/>
</dbReference>
<feature type="domain" description="AAA+ ATPase" evidence="3">
    <location>
        <begin position="231"/>
        <end position="372"/>
    </location>
</feature>
<evidence type="ECO:0000259" key="3">
    <source>
        <dbReference type="SMART" id="SM00382"/>
    </source>
</evidence>
<dbReference type="InterPro" id="IPR003959">
    <property type="entry name" value="ATPase_AAA_core"/>
</dbReference>
<dbReference type="Gene3D" id="1.10.8.60">
    <property type="match status" value="2"/>
</dbReference>
<gene>
    <name evidence="4" type="ORF">Ae201684_015433</name>
</gene>
<protein>
    <recommendedName>
        <fullName evidence="3">AAA+ ATPase domain-containing protein</fullName>
    </recommendedName>
</protein>
<name>A0A6G0WGP5_9STRA</name>
<sequence length="695" mass="76445">MEVEVQAARRHEYHSSDVLISPEMLAVASILPGSYVALASDTQVWLRRTMIDPELPTHVVSGRFHLQKSPQDTRLMMYPLANRYIPTVEYIHLEMFESSACRYGDQKIPPQPSISMLVGAIIQDGMLWHCVWYGVDYGAWRCRLGSMPDVRSMFEQIPTTIQNQLGRFGAISSTTRLTVSHDRSCTFRIETPAFTTSFVPNRTSQTLNEMASIHLMASSNEAVLSSSTPTGICSILIYGPVSSGKSALVQDLARRNQATLLKMDASIISLQTGAPLEQHFLDCFSAALHMQPAVIFIDNLELLFPKSHQGPGSDRLSDFCSAMIALCNEAQQARVVVVGTVVEMDHLHPKVRQCFTDELAMETTALPFRRELLMSLFSSSKENSSPSKQAIDALLVQGGQLPGDITSIVRQAVTSLVVEDGKGSSPTMSLENVVAAATSSARQSKRSSVVTTPSVTWNDIGGAEELKQYLKEMVVWPFEKPDVLARMGISPPVGLLLHGPPGTGKTMLAKAAANATMCNFMNVTASDLMSSEFGESEKAVTQMFQTAKAMSPCIVFLDEFQSLFATRSSSSIGSRMASQLLQEIDALKTLSSSEQYVFILAATNCRFEHILYVGYPDAAGRLKILKLMQSQMPWDSDVDLEDLVQDMDGLSSAEIVSVIRIAALISLERNETKISMDDLRQALIQTLERYHVVKN</sequence>
<dbReference type="Pfam" id="PF17862">
    <property type="entry name" value="AAA_lid_3"/>
    <property type="match status" value="1"/>
</dbReference>
<dbReference type="Proteomes" id="UP000481153">
    <property type="component" value="Unassembled WGS sequence"/>
</dbReference>
<dbReference type="AlphaFoldDB" id="A0A6G0WGP5"/>
<organism evidence="4 5">
    <name type="scientific">Aphanomyces euteiches</name>
    <dbReference type="NCBI Taxonomy" id="100861"/>
    <lineage>
        <taxon>Eukaryota</taxon>
        <taxon>Sar</taxon>
        <taxon>Stramenopiles</taxon>
        <taxon>Oomycota</taxon>
        <taxon>Saprolegniomycetes</taxon>
        <taxon>Saprolegniales</taxon>
        <taxon>Verrucalvaceae</taxon>
        <taxon>Aphanomyces</taxon>
    </lineage>
</organism>
<dbReference type="EMBL" id="VJMJ01000219">
    <property type="protein sequence ID" value="KAF0726318.1"/>
    <property type="molecule type" value="Genomic_DNA"/>
</dbReference>
<evidence type="ECO:0000313" key="5">
    <source>
        <dbReference type="Proteomes" id="UP000481153"/>
    </source>
</evidence>
<dbReference type="Pfam" id="PF00004">
    <property type="entry name" value="AAA"/>
    <property type="match status" value="2"/>
</dbReference>
<dbReference type="SUPFAM" id="SSF52540">
    <property type="entry name" value="P-loop containing nucleoside triphosphate hydrolases"/>
    <property type="match status" value="2"/>
</dbReference>
<feature type="domain" description="AAA+ ATPase" evidence="3">
    <location>
        <begin position="491"/>
        <end position="617"/>
    </location>
</feature>
<dbReference type="PANTHER" id="PTHR23077:SF171">
    <property type="entry name" value="NUCLEAR VALOSIN-CONTAINING PROTEIN-LIKE"/>
    <property type="match status" value="1"/>
</dbReference>
<dbReference type="InterPro" id="IPR003593">
    <property type="entry name" value="AAA+_ATPase"/>
</dbReference>
<dbReference type="GO" id="GO:0016887">
    <property type="term" value="F:ATP hydrolysis activity"/>
    <property type="evidence" value="ECO:0007669"/>
    <property type="project" value="InterPro"/>
</dbReference>
<dbReference type="VEuPathDB" id="FungiDB:AeMF1_004649"/>
<keyword evidence="5" id="KW-1185">Reference proteome</keyword>